<feature type="transmembrane region" description="Helical" evidence="8">
    <location>
        <begin position="31"/>
        <end position="50"/>
    </location>
</feature>
<comment type="similarity">
    <text evidence="2">Belongs to the CPA3 antiporters (TC 2.A.63) subunit D family.</text>
</comment>
<protein>
    <submittedName>
        <fullName evidence="10">Multicomponent K+:H+ antiporter subunit D</fullName>
    </submittedName>
</protein>
<feature type="transmembrane region" description="Helical" evidence="8">
    <location>
        <begin position="275"/>
        <end position="295"/>
    </location>
</feature>
<feature type="transmembrane region" description="Helical" evidence="8">
    <location>
        <begin position="327"/>
        <end position="348"/>
    </location>
</feature>
<feature type="transmembrane region" description="Helical" evidence="8">
    <location>
        <begin position="241"/>
        <end position="263"/>
    </location>
</feature>
<evidence type="ECO:0000256" key="1">
    <source>
        <dbReference type="ARBA" id="ARBA00004651"/>
    </source>
</evidence>
<reference evidence="10 11" key="1">
    <citation type="submission" date="2020-08" db="EMBL/GenBank/DDBJ databases">
        <title>Genomic Encyclopedia of Type Strains, Phase IV (KMG-IV): sequencing the most valuable type-strain genomes for metagenomic binning, comparative biology and taxonomic classification.</title>
        <authorList>
            <person name="Goeker M."/>
        </authorList>
    </citation>
    <scope>NUCLEOTIDE SEQUENCE [LARGE SCALE GENOMIC DNA]</scope>
    <source>
        <strain evidence="10 11">DSM 27165</strain>
    </source>
</reference>
<keyword evidence="3" id="KW-1003">Cell membrane</keyword>
<evidence type="ECO:0000256" key="4">
    <source>
        <dbReference type="ARBA" id="ARBA00022692"/>
    </source>
</evidence>
<evidence type="ECO:0000256" key="7">
    <source>
        <dbReference type="RuleBase" id="RU000320"/>
    </source>
</evidence>
<keyword evidence="4 7" id="KW-0812">Transmembrane</keyword>
<comment type="caution">
    <text evidence="10">The sequence shown here is derived from an EMBL/GenBank/DDBJ whole genome shotgun (WGS) entry which is preliminary data.</text>
</comment>
<keyword evidence="6 8" id="KW-0472">Membrane</keyword>
<feature type="transmembrane region" description="Helical" evidence="8">
    <location>
        <begin position="302"/>
        <end position="321"/>
    </location>
</feature>
<evidence type="ECO:0000256" key="6">
    <source>
        <dbReference type="ARBA" id="ARBA00023136"/>
    </source>
</evidence>
<dbReference type="RefSeq" id="WP_184040904.1">
    <property type="nucleotide sequence ID" value="NZ_JACHHY010000019.1"/>
</dbReference>
<organism evidence="10 11">
    <name type="scientific">Chitinivorax tropicus</name>
    <dbReference type="NCBI Taxonomy" id="714531"/>
    <lineage>
        <taxon>Bacteria</taxon>
        <taxon>Pseudomonadati</taxon>
        <taxon>Pseudomonadota</taxon>
        <taxon>Betaproteobacteria</taxon>
        <taxon>Chitinivorax</taxon>
    </lineage>
</organism>
<dbReference type="GO" id="GO:0005886">
    <property type="term" value="C:plasma membrane"/>
    <property type="evidence" value="ECO:0007669"/>
    <property type="project" value="UniProtKB-SubCell"/>
</dbReference>
<dbReference type="Proteomes" id="UP000575898">
    <property type="component" value="Unassembled WGS sequence"/>
</dbReference>
<evidence type="ECO:0000259" key="9">
    <source>
        <dbReference type="Pfam" id="PF00361"/>
    </source>
</evidence>
<evidence type="ECO:0000256" key="5">
    <source>
        <dbReference type="ARBA" id="ARBA00022989"/>
    </source>
</evidence>
<evidence type="ECO:0000256" key="8">
    <source>
        <dbReference type="SAM" id="Phobius"/>
    </source>
</evidence>
<dbReference type="PANTHER" id="PTHR42703:SF1">
    <property type="entry name" value="NA(+)_H(+) ANTIPORTER SUBUNIT D1"/>
    <property type="match status" value="1"/>
</dbReference>
<evidence type="ECO:0000256" key="2">
    <source>
        <dbReference type="ARBA" id="ARBA00005346"/>
    </source>
</evidence>
<name>A0A840MRD7_9PROT</name>
<dbReference type="AlphaFoldDB" id="A0A840MRD7"/>
<feature type="transmembrane region" description="Helical" evidence="8">
    <location>
        <begin position="411"/>
        <end position="436"/>
    </location>
</feature>
<dbReference type="Pfam" id="PF00361">
    <property type="entry name" value="Proton_antipo_M"/>
    <property type="match status" value="1"/>
</dbReference>
<evidence type="ECO:0000313" key="11">
    <source>
        <dbReference type="Proteomes" id="UP000575898"/>
    </source>
</evidence>
<gene>
    <name evidence="10" type="ORF">HNQ59_002975</name>
</gene>
<feature type="transmembrane region" description="Helical" evidence="8">
    <location>
        <begin position="6"/>
        <end position="24"/>
    </location>
</feature>
<sequence length="506" mass="54679">MQHVLILPILLPLVMACCCVLAGDRIWLRRLLVLAGNALLAGLAVVLVWWAETDMIWAYMAGSWPAPFGIALVLDRLTAMLLLTTSLLSVLCYVYAWVRNWDARGRHFHSLWLLQMMGLNGAFLTGDLFNLFVFFEIMLAASYGLLLHGDGEPRLSRGFAYVTVNLLGSALFLIAASLFYGVVGTLNMADLARRIAIIDDSRWMLIRVAGMLLFVVFALKAAVAPLQLWLGRTYESASGPVAALFAVMTKVGVYAVFRIYTLLFGPEAGPLANLLQPWLLPFALFTLMLGAVTVVGGRNLRALTGGLVVSSVGMLMLGLTLDNQNGLAAALYYLPHSTWVVATFYLMADWLQVARGSVGDGLVAAPRMTFANLAGLGFLVAATMAAGLPPFGGFLSKAWLLAAVGTEYRGWIFSIVLMASLLSIIGLARAGSVLFWKTTDDTLHHLGTREVAAEWSPIVMLLALLVAISFGAGPIADYCLRAADQLQQPALYWRALGLEGGVPHAP</sequence>
<accession>A0A840MRD7</accession>
<feature type="transmembrane region" description="Helical" evidence="8">
    <location>
        <begin position="457"/>
        <end position="476"/>
    </location>
</feature>
<evidence type="ECO:0000256" key="3">
    <source>
        <dbReference type="ARBA" id="ARBA00022475"/>
    </source>
</evidence>
<keyword evidence="11" id="KW-1185">Reference proteome</keyword>
<dbReference type="PANTHER" id="PTHR42703">
    <property type="entry name" value="NADH DEHYDROGENASE"/>
    <property type="match status" value="1"/>
</dbReference>
<keyword evidence="5 8" id="KW-1133">Transmembrane helix</keyword>
<feature type="transmembrane region" description="Helical" evidence="8">
    <location>
        <begin position="81"/>
        <end position="98"/>
    </location>
</feature>
<comment type="subcellular location">
    <subcellularLocation>
        <location evidence="1">Cell membrane</location>
        <topology evidence="1">Multi-pass membrane protein</topology>
    </subcellularLocation>
    <subcellularLocation>
        <location evidence="7">Membrane</location>
        <topology evidence="7">Multi-pass membrane protein</topology>
    </subcellularLocation>
</comment>
<dbReference type="InterPro" id="IPR050586">
    <property type="entry name" value="CPA3_Na-H_Antiporter_D"/>
</dbReference>
<feature type="domain" description="NADH:quinone oxidoreductase/Mrp antiporter transmembrane" evidence="9">
    <location>
        <begin position="126"/>
        <end position="423"/>
    </location>
</feature>
<dbReference type="NCBIfam" id="NF009309">
    <property type="entry name" value="PRK12666.1"/>
    <property type="match status" value="1"/>
</dbReference>
<evidence type="ECO:0000313" key="10">
    <source>
        <dbReference type="EMBL" id="MBB5019667.1"/>
    </source>
</evidence>
<proteinExistence type="inferred from homology"/>
<feature type="transmembrane region" description="Helical" evidence="8">
    <location>
        <begin position="118"/>
        <end position="146"/>
    </location>
</feature>
<dbReference type="EMBL" id="JACHHY010000019">
    <property type="protein sequence ID" value="MBB5019667.1"/>
    <property type="molecule type" value="Genomic_DNA"/>
</dbReference>
<feature type="transmembrane region" description="Helical" evidence="8">
    <location>
        <begin position="158"/>
        <end position="183"/>
    </location>
</feature>
<dbReference type="InterPro" id="IPR001750">
    <property type="entry name" value="ND/Mrp_TM"/>
</dbReference>
<feature type="transmembrane region" description="Helical" evidence="8">
    <location>
        <begin position="369"/>
        <end position="391"/>
    </location>
</feature>
<feature type="transmembrane region" description="Helical" evidence="8">
    <location>
        <begin position="203"/>
        <end position="229"/>
    </location>
</feature>